<evidence type="ECO:0000313" key="1">
    <source>
        <dbReference type="EMBL" id="AAC14732.1"/>
    </source>
</evidence>
<accession>O70045</accession>
<evidence type="ECO:0008006" key="2">
    <source>
        <dbReference type="Google" id="ProtNLM"/>
    </source>
</evidence>
<geneLocation type="plasmid" evidence="1">
    <name>Unknown</name>
</geneLocation>
<reference evidence="1" key="1">
    <citation type="submission" date="2008-11" db="EMBL/GenBank/DDBJ databases">
        <title>Sequence analysis and cassette mobility of the In21 integron from transposon Tn2424.</title>
        <authorList>
            <person name="Gravel A."/>
            <person name="Parent R."/>
            <person name="Roy P.H."/>
        </authorList>
    </citation>
    <scope>NUCLEOTIDE SEQUENCE</scope>
    <source>
        <plasmid evidence="1">Unknown</plasmid>
    </source>
</reference>
<dbReference type="EMBL" id="AF047479">
    <property type="protein sequence ID" value="AAC14732.1"/>
    <property type="molecule type" value="Genomic_DNA"/>
</dbReference>
<dbReference type="AlphaFoldDB" id="O70045"/>
<name>O70045_9ZZZZ</name>
<sequence length="192" mass="21786">MPRIFTQLIALLLLVACKPESVPLNESFTCSENPIELEQISQLLKNEHVPFTQETVLVDRVSFTSAGVKSVLPKGATCIFYSHKYSNITNKINKEVIDDFPPIWGRATSWDDRNAQLVEKLSQHGIQTTRRVYRGKEWIAWPIEDVELAENILGFNEKMKQYFKEQRLKMYAPNQALKAQPSATVDAASSAS</sequence>
<dbReference type="PROSITE" id="PS51257">
    <property type="entry name" value="PROKAR_LIPOPROTEIN"/>
    <property type="match status" value="1"/>
</dbReference>
<organism evidence="1">
    <name type="scientific">Plasmid NR79</name>
    <dbReference type="NCBI Taxonomy" id="2468"/>
    <lineage>
        <taxon>other sequences</taxon>
        <taxon>plasmids</taxon>
    </lineage>
</organism>
<gene>
    <name evidence="1" type="primary">orfI</name>
</gene>
<keyword evidence="1" id="KW-0614">Plasmid</keyword>
<proteinExistence type="predicted"/>
<protein>
    <recommendedName>
        <fullName evidence="2">Lipoprotein</fullName>
    </recommendedName>
</protein>